<dbReference type="EMBL" id="MLJW01000502">
    <property type="protein sequence ID" value="OIQ86071.1"/>
    <property type="molecule type" value="Genomic_DNA"/>
</dbReference>
<reference evidence="3" key="1">
    <citation type="submission" date="2016-10" db="EMBL/GenBank/DDBJ databases">
        <title>Sequence of Gallionella enrichment culture.</title>
        <authorList>
            <person name="Poehlein A."/>
            <person name="Muehling M."/>
            <person name="Daniel R."/>
        </authorList>
    </citation>
    <scope>NUCLEOTIDE SEQUENCE</scope>
</reference>
<name>A0A1J5R1Z5_9ZZZZ</name>
<feature type="domain" description="YhdP central" evidence="2">
    <location>
        <begin position="11"/>
        <end position="1304"/>
    </location>
</feature>
<evidence type="ECO:0000313" key="3">
    <source>
        <dbReference type="EMBL" id="OIQ86071.1"/>
    </source>
</evidence>
<dbReference type="PANTHER" id="PTHR38690">
    <property type="entry name" value="PROTEASE-RELATED"/>
    <property type="match status" value="1"/>
</dbReference>
<evidence type="ECO:0000256" key="1">
    <source>
        <dbReference type="SAM" id="Phobius"/>
    </source>
</evidence>
<keyword evidence="1" id="KW-1133">Transmembrane helix</keyword>
<dbReference type="Pfam" id="PF13116">
    <property type="entry name" value="YhdP"/>
    <property type="match status" value="1"/>
</dbReference>
<organism evidence="3">
    <name type="scientific">mine drainage metagenome</name>
    <dbReference type="NCBI Taxonomy" id="410659"/>
    <lineage>
        <taxon>unclassified sequences</taxon>
        <taxon>metagenomes</taxon>
        <taxon>ecological metagenomes</taxon>
    </lineage>
</organism>
<keyword evidence="1" id="KW-0472">Membrane</keyword>
<gene>
    <name evidence="3" type="ORF">GALL_320840</name>
</gene>
<accession>A0A1J5R1Z5</accession>
<sequence length="1314" mass="139163">MSTLHLTVKLATRLLEAAITLVVSVYLLLALGLATLRYAVLPNAQHFVPWLQSSASAALGLPVHIGSVQASWHGLLPTLALHDLVIDDAQGRPALRFASVEAQPSWKSLPRMQLAFDQLALSGVQLAVTRTDPTHLQVGGIRFDLGAPGSGAAQRFADWLFAQGQILILHSRVSWTDEVRGAAPLVLDDVNLDLRNGLLRHRLALRATPPPELGGPVELRADFHQPLFTRHDADFASWHGRLWARLPQADLGALARLLPLPRELLDGHGTLQAWADVAPHYTLAQLSADLALRGVQASVDPGLPPLLLTQLAGRAQLRRLAGGWSLALQELALRTADGVELPPLDATYSEQRIAGGGERRSIGVGGVDLGTLDALLRKLPLPLAWRDRLQALQLRGRVARLSADWDEAPGAAPTAWPARYRAQASFSDLHWAAAGVPAGLPGVAGLDGSVQADQNGGSAQRSMRDGSVALPSVFEAPELPLQRLDAQLNWNHQDGVWNVQTTRLQLANADAAGSASVRYAWHPGQRGRLDLDARLSRADARAVPRYLPLAIPAATRDYLRSAIAAGQSSDVRASVHGDLAAFPFAHPGSGTFEITARVSGGVFNAAPRSLLPHGHQASIADVHDNALWPEFSAISGVLEFSGAGLRVRDASARVYGGRLQHVSLALPDYAHPVLAADGQFSVDTGDALRYLRDSPLDTMLDHALSDVQGRGALSGSLRLTLPLDHLEQSRVQGRVQMLDDTIDYARWLPPLAGVRGSVGFDEHGFTLDANARDFLGGALHIAGGMAAQRPLRLQLGTTVSAAALRAAPRLQRAAPWLAALRGSTRVTATIAATGGAPQVTVSSDLRGLASTLPAPLAKPAASTLPLRVDVNAQHWSIDLGGGLLRADLQPGAAGLRGAAALGRDATLPAADGDGLRLAVALPTLDVDAWRAFTAAPGAGAGSSPQALTLRVQQLTLTGRRFDDVVLAATRSGALWQSRLSSRELAGQIDWRVGAGSAPGSVTARLSRLIVPQGADPDVERMLDEPLHSIPALDISADDVELHGHHFDHLELQATNRRVGKLVEWRLTRLRLSAPEATLSGSGDWVAVGAQSPAGAPARDAQRRFALGFKLDIADAGGLLARLGKPGLLRGGAGVMQGTVAWLGSPLGPDYASLSGQFKLDLGKGQFLKADPGLAKLLGVLSLQSLPRRLLFNFSDLFESGFAFDRAGADVELYDGVATTHNFSMHGPAATVFIDGSADLAAETQDLYVVVVPEINAGSASLAYALINPAVGLGTFVAQLIARKPLMKAFTYGYRVTGTWTKPDVKSLEHPDTPH</sequence>
<keyword evidence="1" id="KW-0812">Transmembrane</keyword>
<dbReference type="PANTHER" id="PTHR38690:SF1">
    <property type="entry name" value="PROTEASE"/>
    <property type="match status" value="1"/>
</dbReference>
<comment type="caution">
    <text evidence="3">The sequence shown here is derived from an EMBL/GenBank/DDBJ whole genome shotgun (WGS) entry which is preliminary data.</text>
</comment>
<evidence type="ECO:0000259" key="2">
    <source>
        <dbReference type="Pfam" id="PF13116"/>
    </source>
</evidence>
<feature type="transmembrane region" description="Helical" evidence="1">
    <location>
        <begin position="14"/>
        <end position="36"/>
    </location>
</feature>
<dbReference type="InterPro" id="IPR025263">
    <property type="entry name" value="YhdP_central"/>
</dbReference>
<proteinExistence type="predicted"/>
<protein>
    <recommendedName>
        <fullName evidence="2">YhdP central domain-containing protein</fullName>
    </recommendedName>
</protein>
<dbReference type="InterPro" id="IPR011836">
    <property type="entry name" value="YhdP"/>
</dbReference>
<dbReference type="NCBIfam" id="TIGR02099">
    <property type="entry name" value="YhdP family protein"/>
    <property type="match status" value="1"/>
</dbReference>